<dbReference type="EMBL" id="NMTR01000020">
    <property type="protein sequence ID" value="PDX60951.1"/>
    <property type="molecule type" value="Genomic_DNA"/>
</dbReference>
<comment type="caution">
    <text evidence="1">The sequence shown here is derived from an EMBL/GenBank/DDBJ whole genome shotgun (WGS) entry which is preliminary data.</text>
</comment>
<name>A0ACC9CYM9_9FIRM</name>
<protein>
    <submittedName>
        <fullName evidence="1">Two-component sensor histidine kinase</fullName>
    </submittedName>
</protein>
<accession>A0ACC9CYM9</accession>
<organism evidence="1 2">
    <name type="scientific">Faecalibacterium langellae</name>
    <dbReference type="NCBI Taxonomy" id="3435293"/>
    <lineage>
        <taxon>Bacteria</taxon>
        <taxon>Bacillati</taxon>
        <taxon>Bacillota</taxon>
        <taxon>Clostridia</taxon>
        <taxon>Eubacteriales</taxon>
        <taxon>Oscillospiraceae</taxon>
        <taxon>Faecalibacterium</taxon>
    </lineage>
</organism>
<evidence type="ECO:0000313" key="2">
    <source>
        <dbReference type="Proteomes" id="UP000220959"/>
    </source>
</evidence>
<sequence>MTLKQRITLGLAAFLLALAVQIFLSFYQSGTVMQRLDDQMGQFNAISRFQGGVERGLTVLGDYRWEYGDADTLLSGLDSAFSTTDAWLWRIDGSLETVSEEEYLLYSAVCTTYKSYTALVEQLEAAVRTGDDAGAARLYYDQVLPCGSYLRQYTQQLLNTAISDAQGTYTEVSALSGRVKWAQTVVATVCLVLGCFMAWSVIRLLDPVQQMIGASRNIVAGKYDAPDVPIPGGGREIVQLTDAFNKMKHSMAQQMNTLQERNEMERELHRQKTEALELQNRMERSRMQQLRSQIDPHFLFNTLNVIQQTASTEKGYRTQALIMALSHLLRYSLMSNDEQVPLAREVRIVDEYYSIYHVRFGDRVRMRWCISDSLDLTETMVPSFILQPLVENSFKHGIAPKEEGGTVRIRIAPLREKGLLRISVCDNGLGIEPEKLAQLQEGLASPRDRWEHIGVYNVAARLQLLDKRCRFVIRSRPGFGTAVSIYLPLVEIVEEEFEDDTPADRR</sequence>
<dbReference type="Proteomes" id="UP000220959">
    <property type="component" value="Unassembled WGS sequence"/>
</dbReference>
<keyword evidence="1" id="KW-0418">Kinase</keyword>
<reference evidence="1 2" key="1">
    <citation type="journal article" date="2017" name="Front. Microbiol.">
        <title>New Insights into the Diversity of the Genus Faecalibacterium.</title>
        <authorList>
            <person name="Benevides L."/>
            <person name="Burman S."/>
            <person name="Martin R."/>
            <person name="Robert V."/>
            <person name="Thomas M."/>
            <person name="Miquel S."/>
            <person name="Chain F."/>
            <person name="Sokol H."/>
            <person name="Bermudez-Humaran L.G."/>
            <person name="Morrison M."/>
            <person name="Langella P."/>
            <person name="Azevedo V.A."/>
            <person name="Chatel J.M."/>
            <person name="Soares S."/>
        </authorList>
    </citation>
    <scope>NUCLEOTIDE SEQUENCE [LARGE SCALE GENOMIC DNA]</scope>
    <source>
        <strain evidence="2">CNCM I-4541</strain>
    </source>
</reference>
<gene>
    <name evidence="1" type="ORF">CGS49_08315</name>
</gene>
<keyword evidence="1" id="KW-0808">Transferase</keyword>
<keyword evidence="2" id="KW-1185">Reference proteome</keyword>
<evidence type="ECO:0000313" key="1">
    <source>
        <dbReference type="EMBL" id="PDX60951.1"/>
    </source>
</evidence>
<proteinExistence type="predicted"/>